<name>A0A3R7HIG8_9EURY</name>
<protein>
    <submittedName>
        <fullName evidence="2">Uncharacterized protein</fullName>
    </submittedName>
</protein>
<sequence>MCHHFEPVEELSEAEREELLEEHDEDELRAAYSDDELEDPEALDVTA</sequence>
<dbReference type="Proteomes" id="UP000283805">
    <property type="component" value="Unassembled WGS sequence"/>
</dbReference>
<evidence type="ECO:0000313" key="2">
    <source>
        <dbReference type="EMBL" id="RKD95109.1"/>
    </source>
</evidence>
<feature type="compositionally biased region" description="Acidic residues" evidence="1">
    <location>
        <begin position="8"/>
        <end position="47"/>
    </location>
</feature>
<dbReference type="AlphaFoldDB" id="A0A3R7HIG8"/>
<feature type="region of interest" description="Disordered" evidence="1">
    <location>
        <begin position="1"/>
        <end position="47"/>
    </location>
</feature>
<evidence type="ECO:0000313" key="3">
    <source>
        <dbReference type="Proteomes" id="UP000283805"/>
    </source>
</evidence>
<organism evidence="2 3">
    <name type="scientific">Halopiger aswanensis</name>
    <dbReference type="NCBI Taxonomy" id="148449"/>
    <lineage>
        <taxon>Archaea</taxon>
        <taxon>Methanobacteriati</taxon>
        <taxon>Methanobacteriota</taxon>
        <taxon>Stenosarchaea group</taxon>
        <taxon>Halobacteria</taxon>
        <taxon>Halobacteriales</taxon>
        <taxon>Natrialbaceae</taxon>
        <taxon>Halopiger</taxon>
    </lineage>
</organism>
<reference evidence="2 3" key="1">
    <citation type="submission" date="2018-09" db="EMBL/GenBank/DDBJ databases">
        <title>Genomic Encyclopedia of Archaeal and Bacterial Type Strains, Phase II (KMG-II): from individual species to whole genera.</title>
        <authorList>
            <person name="Goeker M."/>
        </authorList>
    </citation>
    <scope>NUCLEOTIDE SEQUENCE [LARGE SCALE GENOMIC DNA]</scope>
    <source>
        <strain evidence="2 3">DSM 13151</strain>
    </source>
</reference>
<comment type="caution">
    <text evidence="2">The sequence shown here is derived from an EMBL/GenBank/DDBJ whole genome shotgun (WGS) entry which is preliminary data.</text>
</comment>
<keyword evidence="3" id="KW-1185">Reference proteome</keyword>
<dbReference type="EMBL" id="RAPO01000002">
    <property type="protein sequence ID" value="RKD95109.1"/>
    <property type="molecule type" value="Genomic_DNA"/>
</dbReference>
<dbReference type="RefSeq" id="WP_170155553.1">
    <property type="nucleotide sequence ID" value="NZ_RAPO01000002.1"/>
</dbReference>
<evidence type="ECO:0000256" key="1">
    <source>
        <dbReference type="SAM" id="MobiDB-lite"/>
    </source>
</evidence>
<accession>A0A3R7HIG8</accession>
<gene>
    <name evidence="2" type="ORF">ATJ93_1959</name>
</gene>
<proteinExistence type="predicted"/>